<sequence>MAVNPLASSDLQFAVRKILKQHQRECEDAGDFGKAREAQAALQELQYRCELEGLCRLFCRHYRQLSDADAAYEKQLHTLEMQWQTVQLPEVVERIRKWRTQLQGRQKAELSTIATQETEEENKTKPRFRREAFELQKRMQYLGASGDAAKAKVPGHDYFCHQGRYDEAEELQRRLRAQQRMDAEEQEALRQLRRERQSNRLLEAHGTERRALENRVERLIEYHNRQNATAVDTLRRKHQGLRRSLTHVQGLELQKALQGLKCVQPEEGVRLVSSALAVHLAEAEQLTRQTADSGLETDARTVELSVPIRDAEETQRSPFPSSVVALTGPPKLVAAGSPGLQTTDGSATARLPPTVRQSACLSSPVRRRTSSQVGSPRRSRTQTEVTVSKGFRGLCLSPRSTNAGGAGNKGAGRVLDSRSKVKSLPGGVDLLQQEILSAWKEGASKVAKEKQASVPLR</sequence>
<feature type="region of interest" description="Disordered" evidence="2">
    <location>
        <begin position="358"/>
        <end position="386"/>
    </location>
</feature>
<keyword evidence="4" id="KW-1185">Reference proteome</keyword>
<gene>
    <name evidence="3" type="ORF">CSUI_006984</name>
</gene>
<dbReference type="PANTHER" id="PTHR47026:SF2">
    <property type="entry name" value="FLAGELLAR ASSOCIATED PROTEIN"/>
    <property type="match status" value="1"/>
</dbReference>
<proteinExistence type="predicted"/>
<evidence type="ECO:0000256" key="1">
    <source>
        <dbReference type="SAM" id="Coils"/>
    </source>
</evidence>
<dbReference type="RefSeq" id="XP_067920891.1">
    <property type="nucleotide sequence ID" value="XM_068067134.1"/>
</dbReference>
<reference evidence="3 4" key="1">
    <citation type="journal article" date="2017" name="Int. J. Parasitol.">
        <title>The genome of the protozoan parasite Cystoisospora suis and a reverse vaccinology approach to identify vaccine candidates.</title>
        <authorList>
            <person name="Palmieri N."/>
            <person name="Shrestha A."/>
            <person name="Ruttkowski B."/>
            <person name="Beck T."/>
            <person name="Vogl C."/>
            <person name="Tomley F."/>
            <person name="Blake D.P."/>
            <person name="Joachim A."/>
        </authorList>
    </citation>
    <scope>NUCLEOTIDE SEQUENCE [LARGE SCALE GENOMIC DNA]</scope>
    <source>
        <strain evidence="3 4">Wien I</strain>
    </source>
</reference>
<name>A0A2C6KPY2_9APIC</name>
<dbReference type="AlphaFoldDB" id="A0A2C6KPY2"/>
<dbReference type="OrthoDB" id="329933at2759"/>
<dbReference type="VEuPathDB" id="ToxoDB:CSUI_006984"/>
<feature type="coiled-coil region" evidence="1">
    <location>
        <begin position="167"/>
        <end position="195"/>
    </location>
</feature>
<evidence type="ECO:0000313" key="3">
    <source>
        <dbReference type="EMBL" id="PHJ19189.1"/>
    </source>
</evidence>
<dbReference type="PANTHER" id="PTHR47026">
    <property type="entry name" value="PIGMENTOSA GTPASE REGULATOR-LIKE PROTEIN, PUTATIVE-RELATED"/>
    <property type="match status" value="1"/>
</dbReference>
<evidence type="ECO:0000256" key="2">
    <source>
        <dbReference type="SAM" id="MobiDB-lite"/>
    </source>
</evidence>
<feature type="region of interest" description="Disordered" evidence="2">
    <location>
        <begin position="334"/>
        <end position="353"/>
    </location>
</feature>
<dbReference type="Proteomes" id="UP000221165">
    <property type="component" value="Unassembled WGS sequence"/>
</dbReference>
<dbReference type="EMBL" id="MIGC01003597">
    <property type="protein sequence ID" value="PHJ19189.1"/>
    <property type="molecule type" value="Genomic_DNA"/>
</dbReference>
<accession>A0A2C6KPY2</accession>
<organism evidence="3 4">
    <name type="scientific">Cystoisospora suis</name>
    <dbReference type="NCBI Taxonomy" id="483139"/>
    <lineage>
        <taxon>Eukaryota</taxon>
        <taxon>Sar</taxon>
        <taxon>Alveolata</taxon>
        <taxon>Apicomplexa</taxon>
        <taxon>Conoidasida</taxon>
        <taxon>Coccidia</taxon>
        <taxon>Eucoccidiorida</taxon>
        <taxon>Eimeriorina</taxon>
        <taxon>Sarcocystidae</taxon>
        <taxon>Cystoisospora</taxon>
    </lineage>
</organism>
<dbReference type="GeneID" id="94430345"/>
<protein>
    <submittedName>
        <fullName evidence="3">Uncharacterized protein</fullName>
    </submittedName>
</protein>
<evidence type="ECO:0000313" key="4">
    <source>
        <dbReference type="Proteomes" id="UP000221165"/>
    </source>
</evidence>
<comment type="caution">
    <text evidence="3">The sequence shown here is derived from an EMBL/GenBank/DDBJ whole genome shotgun (WGS) entry which is preliminary data.</text>
</comment>
<keyword evidence="1" id="KW-0175">Coiled coil</keyword>